<feature type="region of interest" description="Disordered" evidence="4">
    <location>
        <begin position="1"/>
        <end position="70"/>
    </location>
</feature>
<dbReference type="SUPFAM" id="SSF75217">
    <property type="entry name" value="alpha/beta knot"/>
    <property type="match status" value="1"/>
</dbReference>
<dbReference type="GO" id="GO:0005829">
    <property type="term" value="C:cytosol"/>
    <property type="evidence" value="ECO:0007669"/>
    <property type="project" value="TreeGrafter"/>
</dbReference>
<evidence type="ECO:0000259" key="5">
    <source>
        <dbReference type="SMART" id="SM00967"/>
    </source>
</evidence>
<dbReference type="InterPro" id="IPR001537">
    <property type="entry name" value="SpoU_MeTrfase"/>
</dbReference>
<dbReference type="InterPro" id="IPR004441">
    <property type="entry name" value="rRNA_MeTrfase_TrmH"/>
</dbReference>
<dbReference type="EC" id="2.1.1.-" evidence="6"/>
<dbReference type="Gene3D" id="3.30.1330.30">
    <property type="match status" value="1"/>
</dbReference>
<dbReference type="GO" id="GO:0003723">
    <property type="term" value="F:RNA binding"/>
    <property type="evidence" value="ECO:0007669"/>
    <property type="project" value="InterPro"/>
</dbReference>
<dbReference type="Pfam" id="PF08032">
    <property type="entry name" value="SpoU_sub_bind"/>
    <property type="match status" value="1"/>
</dbReference>
<feature type="compositionally biased region" description="Basic residues" evidence="4">
    <location>
        <begin position="44"/>
        <end position="53"/>
    </location>
</feature>
<evidence type="ECO:0000256" key="4">
    <source>
        <dbReference type="SAM" id="MobiDB-lite"/>
    </source>
</evidence>
<dbReference type="eggNOG" id="COG0566">
    <property type="taxonomic scope" value="Bacteria"/>
</dbReference>
<dbReference type="GO" id="GO:0008173">
    <property type="term" value="F:RNA methyltransferase activity"/>
    <property type="evidence" value="ECO:0007669"/>
    <property type="project" value="InterPro"/>
</dbReference>
<dbReference type="InterPro" id="IPR029064">
    <property type="entry name" value="Ribosomal_eL30-like_sf"/>
</dbReference>
<dbReference type="EMBL" id="LT906441">
    <property type="protein sequence ID" value="SNV31992.1"/>
    <property type="molecule type" value="Genomic_DNA"/>
</dbReference>
<name>A0A239WC73_9ACTN</name>
<dbReference type="GO" id="GO:0032259">
    <property type="term" value="P:methylation"/>
    <property type="evidence" value="ECO:0007669"/>
    <property type="project" value="UniProtKB-KW"/>
</dbReference>
<dbReference type="PANTHER" id="PTHR46429">
    <property type="entry name" value="23S RRNA (GUANOSINE-2'-O-)-METHYLTRANSFERASE RLMB"/>
    <property type="match status" value="1"/>
</dbReference>
<feature type="domain" description="RNA 2-O ribose methyltransferase substrate binding" evidence="5">
    <location>
        <begin position="71"/>
        <end position="147"/>
    </location>
</feature>
<proteinExistence type="inferred from homology"/>
<dbReference type="SUPFAM" id="SSF55315">
    <property type="entry name" value="L30e-like"/>
    <property type="match status" value="1"/>
</dbReference>
<evidence type="ECO:0000256" key="3">
    <source>
        <dbReference type="ARBA" id="ARBA00022679"/>
    </source>
</evidence>
<dbReference type="InterPro" id="IPR029028">
    <property type="entry name" value="Alpha/beta_knot_MTases"/>
</dbReference>
<dbReference type="Pfam" id="PF00588">
    <property type="entry name" value="SpoU_methylase"/>
    <property type="match status" value="1"/>
</dbReference>
<evidence type="ECO:0000256" key="2">
    <source>
        <dbReference type="ARBA" id="ARBA00022603"/>
    </source>
</evidence>
<dbReference type="CDD" id="cd18103">
    <property type="entry name" value="SpoU-like_RlmB"/>
    <property type="match status" value="1"/>
</dbReference>
<dbReference type="SMART" id="SM00967">
    <property type="entry name" value="SpoU_sub_bind"/>
    <property type="match status" value="1"/>
</dbReference>
<dbReference type="NCBIfam" id="TIGR00186">
    <property type="entry name" value="rRNA_methyl_3"/>
    <property type="match status" value="1"/>
</dbReference>
<evidence type="ECO:0000313" key="6">
    <source>
        <dbReference type="EMBL" id="SNV31992.1"/>
    </source>
</evidence>
<dbReference type="RefSeq" id="WP_065860873.1">
    <property type="nucleotide sequence ID" value="NZ_LT906441.1"/>
</dbReference>
<reference evidence="6 7" key="1">
    <citation type="submission" date="2017-06" db="EMBL/GenBank/DDBJ databases">
        <authorList>
            <consortium name="Pathogen Informatics"/>
        </authorList>
    </citation>
    <scope>NUCLEOTIDE SEQUENCE [LARGE SCALE GENOMIC DNA]</scope>
    <source>
        <strain evidence="6 7">NCTC11865</strain>
    </source>
</reference>
<evidence type="ECO:0000256" key="1">
    <source>
        <dbReference type="ARBA" id="ARBA00007228"/>
    </source>
</evidence>
<dbReference type="GO" id="GO:0006396">
    <property type="term" value="P:RNA processing"/>
    <property type="evidence" value="ECO:0007669"/>
    <property type="project" value="InterPro"/>
</dbReference>
<comment type="similarity">
    <text evidence="1">Belongs to the class IV-like SAM-binding methyltransferase superfamily. RNA methyltransferase TrmH family.</text>
</comment>
<dbReference type="Proteomes" id="UP000215332">
    <property type="component" value="Chromosome 1"/>
</dbReference>
<keyword evidence="2 6" id="KW-0489">Methyltransferase</keyword>
<sequence>MAGNSQRRGATRKARNKAAGSGGRIRKGLAGRGPTPKAEDRVYHKAYKAKQTARPRQQASRSSEKGAGPDWVIGRNSVLEALNAGLPVRAAYVVDGAEHDSRLREILTFAADHGIPLMQATRSELDRQTGGSNHQGVALRLQDYEYASADDLIAAGAEATHGGLVVALDKVTDPRNLGAIVRSAAAFGAQGVLIPSRRSASMTAAAWKTSAGAAARIPVAMATNLNQALAKFARASWMVVGLAGEGDVDIADVPGLDGPTVLVVGSEGHGLARLTRESCDVLASIPITSEVESLNALVAVSVALYAAARIRTAA</sequence>
<dbReference type="InterPro" id="IPR029026">
    <property type="entry name" value="tRNA_m1G_MTases_N"/>
</dbReference>
<dbReference type="AlphaFoldDB" id="A0A239WC73"/>
<gene>
    <name evidence="6" type="ORF">SAMEA4412665_00712</name>
</gene>
<keyword evidence="3 6" id="KW-0808">Transferase</keyword>
<dbReference type="InterPro" id="IPR013123">
    <property type="entry name" value="SpoU_subst-bd"/>
</dbReference>
<evidence type="ECO:0000313" key="7">
    <source>
        <dbReference type="Proteomes" id="UP000215332"/>
    </source>
</evidence>
<dbReference type="Gene3D" id="3.40.1280.10">
    <property type="match status" value="1"/>
</dbReference>
<dbReference type="KEGG" id="cgrn:4412665_00712"/>
<protein>
    <submittedName>
        <fullName evidence="6">Putative TrmH family tRNA/rRNA methyltransferase</fullName>
        <ecNumber evidence="6">2.1.1.-</ecNumber>
    </submittedName>
</protein>
<organism evidence="6 7">
    <name type="scientific">Cutibacterium granulosum</name>
    <dbReference type="NCBI Taxonomy" id="33011"/>
    <lineage>
        <taxon>Bacteria</taxon>
        <taxon>Bacillati</taxon>
        <taxon>Actinomycetota</taxon>
        <taxon>Actinomycetes</taxon>
        <taxon>Propionibacteriales</taxon>
        <taxon>Propionibacteriaceae</taxon>
        <taxon>Cutibacterium</taxon>
    </lineage>
</organism>
<accession>A0A239WC73</accession>
<dbReference type="PANTHER" id="PTHR46429:SF1">
    <property type="entry name" value="23S RRNA (GUANOSINE-2'-O-)-METHYLTRANSFERASE RLMB"/>
    <property type="match status" value="1"/>
</dbReference>